<dbReference type="EMBL" id="OU898283">
    <property type="protein sequence ID" value="CAG9839797.1"/>
    <property type="molecule type" value="Genomic_DNA"/>
</dbReference>
<sequence length="508" mass="58490">MLLYFVYFLLALPIVAYLYVKWAYGYWDRKGVYTVEPVFPVGSFQDVQKGKISSFDFYKKFYSDIKKKGLKYGGLYLQLQPTWIPVDLELIKNVMSKDFGHFTDHGLYLNTKVDPISGSLFMLEGEKWRNHRAKLTPTFTSGKMKMMFHILVTQSQALEKLLAEEAAKNGPVFIKELLARFTTDIIGSVAFGIDCKCMIEPDNEFRIQGQRAFGVGVKNKYKMLLRKYCSNKVLTLLRYKQTDDEVEKFFSDLVRSTIDYREKNGIYRKDFLQMLIELKNTGTVTDDEVMKKSTYGKPFLTIEEVTAHSLTFFLAGFETSSTTMTFALVELAQNQEIQDRLRAEILEVLEKYNGEMTYEALKEMTYLEQTILETLRKYPPIPILPRICTRTYEVDSNCTITKGTAVQIPVQAVQHDPEIYPDPLKFDPDRFSKENSVGRSNFAFLSFGEGPRLCIGMRFGKVQSKCGLVTLLKNYRITLNEKTETPIKLVPHFITGVQGGLWLNLEKL</sequence>
<evidence type="ECO:0000256" key="6">
    <source>
        <dbReference type="ARBA" id="ARBA00022723"/>
    </source>
</evidence>
<feature type="binding site" description="axial binding residue" evidence="13">
    <location>
        <position position="454"/>
    </location>
    <ligand>
        <name>heme</name>
        <dbReference type="ChEBI" id="CHEBI:30413"/>
    </ligand>
    <ligandPart>
        <name>Fe</name>
        <dbReference type="ChEBI" id="CHEBI:18248"/>
    </ligandPart>
</feature>
<dbReference type="InterPro" id="IPR050476">
    <property type="entry name" value="Insect_CytP450_Detox"/>
</dbReference>
<keyword evidence="12" id="KW-0472">Membrane</keyword>
<dbReference type="PANTHER" id="PTHR24292">
    <property type="entry name" value="CYTOCHROME P450"/>
    <property type="match status" value="1"/>
</dbReference>
<dbReference type="AlphaFoldDB" id="A0A9N9T6K2"/>
<dbReference type="GO" id="GO:0004497">
    <property type="term" value="F:monooxygenase activity"/>
    <property type="evidence" value="ECO:0007669"/>
    <property type="project" value="UniProtKB-KW"/>
</dbReference>
<dbReference type="PROSITE" id="PS00086">
    <property type="entry name" value="CYTOCHROME_P450"/>
    <property type="match status" value="1"/>
</dbReference>
<evidence type="ECO:0000256" key="9">
    <source>
        <dbReference type="ARBA" id="ARBA00023002"/>
    </source>
</evidence>
<dbReference type="InterPro" id="IPR036396">
    <property type="entry name" value="Cyt_P450_sf"/>
</dbReference>
<evidence type="ECO:0000256" key="2">
    <source>
        <dbReference type="ARBA" id="ARBA00004174"/>
    </source>
</evidence>
<dbReference type="InterPro" id="IPR017972">
    <property type="entry name" value="Cyt_P450_CS"/>
</dbReference>
<dbReference type="FunFam" id="1.10.630.10:FF:000042">
    <property type="entry name" value="Cytochrome P450"/>
    <property type="match status" value="1"/>
</dbReference>
<keyword evidence="6 13" id="KW-0479">Metal-binding</keyword>
<keyword evidence="8" id="KW-0492">Microsome</keyword>
<evidence type="ECO:0000313" key="16">
    <source>
        <dbReference type="Proteomes" id="UP001153709"/>
    </source>
</evidence>
<evidence type="ECO:0000256" key="7">
    <source>
        <dbReference type="ARBA" id="ARBA00022824"/>
    </source>
</evidence>
<evidence type="ECO:0000256" key="5">
    <source>
        <dbReference type="ARBA" id="ARBA00022617"/>
    </source>
</evidence>
<comment type="cofactor">
    <cofactor evidence="1 13">
        <name>heme</name>
        <dbReference type="ChEBI" id="CHEBI:30413"/>
    </cofactor>
</comment>
<organism evidence="15 16">
    <name type="scientific">Diabrotica balteata</name>
    <name type="common">Banded cucumber beetle</name>
    <dbReference type="NCBI Taxonomy" id="107213"/>
    <lineage>
        <taxon>Eukaryota</taxon>
        <taxon>Metazoa</taxon>
        <taxon>Ecdysozoa</taxon>
        <taxon>Arthropoda</taxon>
        <taxon>Hexapoda</taxon>
        <taxon>Insecta</taxon>
        <taxon>Pterygota</taxon>
        <taxon>Neoptera</taxon>
        <taxon>Endopterygota</taxon>
        <taxon>Coleoptera</taxon>
        <taxon>Polyphaga</taxon>
        <taxon>Cucujiformia</taxon>
        <taxon>Chrysomeloidea</taxon>
        <taxon>Chrysomelidae</taxon>
        <taxon>Galerucinae</taxon>
        <taxon>Diabroticina</taxon>
        <taxon>Diabroticites</taxon>
        <taxon>Diabrotica</taxon>
    </lineage>
</organism>
<evidence type="ECO:0008006" key="17">
    <source>
        <dbReference type="Google" id="ProtNLM"/>
    </source>
</evidence>
<reference evidence="15" key="1">
    <citation type="submission" date="2022-01" db="EMBL/GenBank/DDBJ databases">
        <authorList>
            <person name="King R."/>
        </authorList>
    </citation>
    <scope>NUCLEOTIDE SEQUENCE</scope>
</reference>
<evidence type="ECO:0000256" key="4">
    <source>
        <dbReference type="ARBA" id="ARBA00010617"/>
    </source>
</evidence>
<dbReference type="PRINTS" id="PR00385">
    <property type="entry name" value="P450"/>
</dbReference>
<dbReference type="OrthoDB" id="2789670at2759"/>
<dbReference type="PANTHER" id="PTHR24292:SF100">
    <property type="entry name" value="CYTOCHROME P450 6A16, ISOFORM B-RELATED"/>
    <property type="match status" value="1"/>
</dbReference>
<evidence type="ECO:0000256" key="10">
    <source>
        <dbReference type="ARBA" id="ARBA00023004"/>
    </source>
</evidence>
<evidence type="ECO:0000256" key="3">
    <source>
        <dbReference type="ARBA" id="ARBA00004406"/>
    </source>
</evidence>
<evidence type="ECO:0000256" key="8">
    <source>
        <dbReference type="ARBA" id="ARBA00022848"/>
    </source>
</evidence>
<evidence type="ECO:0000313" key="15">
    <source>
        <dbReference type="EMBL" id="CAG9839797.1"/>
    </source>
</evidence>
<proteinExistence type="inferred from homology"/>
<dbReference type="Pfam" id="PF00067">
    <property type="entry name" value="p450"/>
    <property type="match status" value="1"/>
</dbReference>
<dbReference type="InterPro" id="IPR001128">
    <property type="entry name" value="Cyt_P450"/>
</dbReference>
<dbReference type="SUPFAM" id="SSF48264">
    <property type="entry name" value="Cytochrome P450"/>
    <property type="match status" value="1"/>
</dbReference>
<evidence type="ECO:0000256" key="13">
    <source>
        <dbReference type="PIRSR" id="PIRSR602401-1"/>
    </source>
</evidence>
<evidence type="ECO:0000256" key="11">
    <source>
        <dbReference type="ARBA" id="ARBA00023033"/>
    </source>
</evidence>
<evidence type="ECO:0000256" key="1">
    <source>
        <dbReference type="ARBA" id="ARBA00001971"/>
    </source>
</evidence>
<comment type="subcellular location">
    <subcellularLocation>
        <location evidence="3">Endoplasmic reticulum membrane</location>
        <topology evidence="3">Peripheral membrane protein</topology>
    </subcellularLocation>
    <subcellularLocation>
        <location evidence="2">Microsome membrane</location>
        <topology evidence="2">Peripheral membrane protein</topology>
    </subcellularLocation>
</comment>
<keyword evidence="16" id="KW-1185">Reference proteome</keyword>
<dbReference type="GO" id="GO:0020037">
    <property type="term" value="F:heme binding"/>
    <property type="evidence" value="ECO:0007669"/>
    <property type="project" value="InterPro"/>
</dbReference>
<dbReference type="Gene3D" id="1.10.630.10">
    <property type="entry name" value="Cytochrome P450"/>
    <property type="match status" value="1"/>
</dbReference>
<keyword evidence="7" id="KW-0256">Endoplasmic reticulum</keyword>
<evidence type="ECO:0000256" key="12">
    <source>
        <dbReference type="ARBA" id="ARBA00023136"/>
    </source>
</evidence>
<evidence type="ECO:0000256" key="14">
    <source>
        <dbReference type="RuleBase" id="RU000461"/>
    </source>
</evidence>
<dbReference type="GO" id="GO:0016705">
    <property type="term" value="F:oxidoreductase activity, acting on paired donors, with incorporation or reduction of molecular oxygen"/>
    <property type="evidence" value="ECO:0007669"/>
    <property type="project" value="InterPro"/>
</dbReference>
<keyword evidence="11 14" id="KW-0503">Monooxygenase</keyword>
<accession>A0A9N9T6K2</accession>
<dbReference type="PRINTS" id="PR00463">
    <property type="entry name" value="EP450I"/>
</dbReference>
<gene>
    <name evidence="15" type="ORF">DIABBA_LOCUS12530</name>
</gene>
<comment type="similarity">
    <text evidence="4 14">Belongs to the cytochrome P450 family.</text>
</comment>
<protein>
    <recommendedName>
        <fullName evidence="17">Cytochrome P450</fullName>
    </recommendedName>
</protein>
<dbReference type="InterPro" id="IPR002401">
    <property type="entry name" value="Cyt_P450_E_grp-I"/>
</dbReference>
<dbReference type="GO" id="GO:0005506">
    <property type="term" value="F:iron ion binding"/>
    <property type="evidence" value="ECO:0007669"/>
    <property type="project" value="InterPro"/>
</dbReference>
<dbReference type="GO" id="GO:0005789">
    <property type="term" value="C:endoplasmic reticulum membrane"/>
    <property type="evidence" value="ECO:0007669"/>
    <property type="project" value="UniProtKB-SubCell"/>
</dbReference>
<keyword evidence="10 13" id="KW-0408">Iron</keyword>
<dbReference type="Proteomes" id="UP001153709">
    <property type="component" value="Chromosome 8"/>
</dbReference>
<name>A0A9N9T6K2_DIABA</name>
<dbReference type="CDD" id="cd11056">
    <property type="entry name" value="CYP6-like"/>
    <property type="match status" value="1"/>
</dbReference>
<keyword evidence="9 14" id="KW-0560">Oxidoreductase</keyword>
<keyword evidence="5 13" id="KW-0349">Heme</keyword>